<evidence type="ECO:0000313" key="1">
    <source>
        <dbReference type="EMBL" id="QVM82950.1"/>
    </source>
</evidence>
<evidence type="ECO:0000313" key="2">
    <source>
        <dbReference type="Proteomes" id="UP000677126"/>
    </source>
</evidence>
<gene>
    <name evidence="1" type="ORF">HT578_03815</name>
</gene>
<organism evidence="1 2">
    <name type="scientific">Novosphingobium decolorationis</name>
    <dbReference type="NCBI Taxonomy" id="2698673"/>
    <lineage>
        <taxon>Bacteria</taxon>
        <taxon>Pseudomonadati</taxon>
        <taxon>Pseudomonadota</taxon>
        <taxon>Alphaproteobacteria</taxon>
        <taxon>Sphingomonadales</taxon>
        <taxon>Sphingomonadaceae</taxon>
        <taxon>Novosphingobium</taxon>
    </lineage>
</organism>
<accession>A0ABX8E1C3</accession>
<reference evidence="1 2" key="1">
    <citation type="journal article" date="2021" name="Int. J. Syst. Evol. Microbiol.">
        <title>Novosphingobium decolorationis sp. nov., an aniline blue-decolourizing bacterium isolated from East Pacific sediment.</title>
        <authorList>
            <person name="Chen X."/>
            <person name="Dong B."/>
            <person name="Chen T."/>
            <person name="Ren N."/>
            <person name="Wang J."/>
            <person name="Xu Y."/>
            <person name="Yang J."/>
            <person name="Zhu S."/>
            <person name="Chen J."/>
        </authorList>
    </citation>
    <scope>NUCLEOTIDE SEQUENCE [LARGE SCALE GENOMIC DNA]</scope>
    <source>
        <strain evidence="1 2">502str22</strain>
    </source>
</reference>
<dbReference type="Proteomes" id="UP000677126">
    <property type="component" value="Chromosome"/>
</dbReference>
<keyword evidence="2" id="KW-1185">Reference proteome</keyword>
<sequence>MTAPQRVEPVPPIPRPAAVRTLDLASAPSAMDARWAQNAETVAAQALRERGDGMVACKCHPEGFVPSWFGGDCIEAACPLRGVAA</sequence>
<proteinExistence type="predicted"/>
<dbReference type="EMBL" id="CP054856">
    <property type="protein sequence ID" value="QVM82950.1"/>
    <property type="molecule type" value="Genomic_DNA"/>
</dbReference>
<protein>
    <submittedName>
        <fullName evidence="1">Uncharacterized protein</fullName>
    </submittedName>
</protein>
<name>A0ABX8E1C3_9SPHN</name>